<reference evidence="1" key="1">
    <citation type="submission" date="2021-01" db="EMBL/GenBank/DDBJ databases">
        <authorList>
            <person name="Zahm M."/>
            <person name="Roques C."/>
            <person name="Cabau C."/>
            <person name="Klopp C."/>
            <person name="Donnadieu C."/>
            <person name="Jouanno E."/>
            <person name="Lampietro C."/>
            <person name="Louis A."/>
            <person name="Herpin A."/>
            <person name="Echchiki A."/>
            <person name="Berthelot C."/>
            <person name="Parey E."/>
            <person name="Roest-Crollius H."/>
            <person name="Braasch I."/>
            <person name="Postlethwait J."/>
            <person name="Bobe J."/>
            <person name="Montfort J."/>
            <person name="Bouchez O."/>
            <person name="Begum T."/>
            <person name="Mejri S."/>
            <person name="Adams A."/>
            <person name="Chen W.-J."/>
            <person name="Guiguen Y."/>
        </authorList>
    </citation>
    <scope>NUCLEOTIDE SEQUENCE</scope>
    <source>
        <strain evidence="1">YG-15Mar2019-1</strain>
        <tissue evidence="1">Brain</tissue>
    </source>
</reference>
<proteinExistence type="predicted"/>
<keyword evidence="2" id="KW-1185">Reference proteome</keyword>
<comment type="caution">
    <text evidence="1">The sequence shown here is derived from an EMBL/GenBank/DDBJ whole genome shotgun (WGS) entry which is preliminary data.</text>
</comment>
<dbReference type="AlphaFoldDB" id="A0A9D3PVJ8"/>
<organism evidence="1 2">
    <name type="scientific">Megalops atlanticus</name>
    <name type="common">Tarpon</name>
    <name type="synonym">Clupea gigantea</name>
    <dbReference type="NCBI Taxonomy" id="7932"/>
    <lineage>
        <taxon>Eukaryota</taxon>
        <taxon>Metazoa</taxon>
        <taxon>Chordata</taxon>
        <taxon>Craniata</taxon>
        <taxon>Vertebrata</taxon>
        <taxon>Euteleostomi</taxon>
        <taxon>Actinopterygii</taxon>
        <taxon>Neopterygii</taxon>
        <taxon>Teleostei</taxon>
        <taxon>Elopiformes</taxon>
        <taxon>Megalopidae</taxon>
        <taxon>Megalops</taxon>
    </lineage>
</organism>
<dbReference type="Proteomes" id="UP001046870">
    <property type="component" value="Chromosome 10"/>
</dbReference>
<sequence length="68" mass="7928">MVFQVHQKSTLTRADPETILFEFPAATATFSLEICKITVSDCSFQHFKIIEPRDHGRHRECQLCLQYN</sequence>
<accession>A0A9D3PVJ8</accession>
<dbReference type="EMBL" id="JAFDVH010000010">
    <property type="protein sequence ID" value="KAG7469180.1"/>
    <property type="molecule type" value="Genomic_DNA"/>
</dbReference>
<evidence type="ECO:0000313" key="2">
    <source>
        <dbReference type="Proteomes" id="UP001046870"/>
    </source>
</evidence>
<protein>
    <submittedName>
        <fullName evidence="1">Uncharacterized protein</fullName>
    </submittedName>
</protein>
<gene>
    <name evidence="1" type="ORF">MATL_G00126280</name>
</gene>
<name>A0A9D3PVJ8_MEGAT</name>
<evidence type="ECO:0000313" key="1">
    <source>
        <dbReference type="EMBL" id="KAG7469180.1"/>
    </source>
</evidence>